<evidence type="ECO:0000313" key="7">
    <source>
        <dbReference type="EMBL" id="KAJ8946077.1"/>
    </source>
</evidence>
<evidence type="ECO:0000256" key="5">
    <source>
        <dbReference type="SAM" id="Phobius"/>
    </source>
</evidence>
<dbReference type="PANTHER" id="PTHR46273:SF4">
    <property type="entry name" value="AT19640P"/>
    <property type="match status" value="1"/>
</dbReference>
<protein>
    <recommendedName>
        <fullName evidence="6">G-protein coupled receptors family 1 profile domain-containing protein</fullName>
    </recommendedName>
</protein>
<dbReference type="EMBL" id="JANEYF010002465">
    <property type="protein sequence ID" value="KAJ8946077.1"/>
    <property type="molecule type" value="Genomic_DNA"/>
</dbReference>
<dbReference type="Pfam" id="PF10324">
    <property type="entry name" value="7TM_GPCR_Srw"/>
    <property type="match status" value="1"/>
</dbReference>
<dbReference type="GO" id="GO:0008528">
    <property type="term" value="F:G protein-coupled peptide receptor activity"/>
    <property type="evidence" value="ECO:0007669"/>
    <property type="project" value="InterPro"/>
</dbReference>
<dbReference type="PROSITE" id="PS50262">
    <property type="entry name" value="G_PROTEIN_RECEP_F1_2"/>
    <property type="match status" value="1"/>
</dbReference>
<gene>
    <name evidence="7" type="ORF">NQ314_008977</name>
</gene>
<evidence type="ECO:0000256" key="2">
    <source>
        <dbReference type="ARBA" id="ARBA00022692"/>
    </source>
</evidence>
<organism evidence="7 8">
    <name type="scientific">Rhamnusium bicolor</name>
    <dbReference type="NCBI Taxonomy" id="1586634"/>
    <lineage>
        <taxon>Eukaryota</taxon>
        <taxon>Metazoa</taxon>
        <taxon>Ecdysozoa</taxon>
        <taxon>Arthropoda</taxon>
        <taxon>Hexapoda</taxon>
        <taxon>Insecta</taxon>
        <taxon>Pterygota</taxon>
        <taxon>Neoptera</taxon>
        <taxon>Endopterygota</taxon>
        <taxon>Coleoptera</taxon>
        <taxon>Polyphaga</taxon>
        <taxon>Cucujiformia</taxon>
        <taxon>Chrysomeloidea</taxon>
        <taxon>Cerambycidae</taxon>
        <taxon>Lepturinae</taxon>
        <taxon>Rhagiini</taxon>
        <taxon>Rhamnusium</taxon>
    </lineage>
</organism>
<dbReference type="Gene3D" id="1.20.1070.10">
    <property type="entry name" value="Rhodopsin 7-helix transmembrane proteins"/>
    <property type="match status" value="1"/>
</dbReference>
<dbReference type="InterPro" id="IPR017452">
    <property type="entry name" value="GPCR_Rhodpsn_7TM"/>
</dbReference>
<evidence type="ECO:0000256" key="4">
    <source>
        <dbReference type="ARBA" id="ARBA00023136"/>
    </source>
</evidence>
<dbReference type="PANTHER" id="PTHR46273">
    <property type="entry name" value="MYOSUPPRESSIN RECEPTOR 1, ISOFORM B-RELATED"/>
    <property type="match status" value="1"/>
</dbReference>
<name>A0AAV8Y5K0_9CUCU</name>
<dbReference type="InterPro" id="IPR053219">
    <property type="entry name" value="GPCR_Dmsr-1"/>
</dbReference>
<sequence length="131" mass="15011">MDVSVDENGKVISKPTVDQRNLKNTTIYFANYKQNTILKDISLYVYGVVIKLVPCILLTVLSILLIIELLAAKERRKKLLRPEVGNGVIKKKVQQRHLDKEKQADRTTKMLLAVLLLFLMVEFPQAIFWAS</sequence>
<reference evidence="7" key="1">
    <citation type="journal article" date="2023" name="Insect Mol. Biol.">
        <title>Genome sequencing provides insights into the evolution of gene families encoding plant cell wall-degrading enzymes in longhorned beetles.</title>
        <authorList>
            <person name="Shin N.R."/>
            <person name="Okamura Y."/>
            <person name="Kirsch R."/>
            <person name="Pauchet Y."/>
        </authorList>
    </citation>
    <scope>NUCLEOTIDE SEQUENCE</scope>
    <source>
        <strain evidence="7">RBIC_L_NR</strain>
    </source>
</reference>
<accession>A0AAV8Y5K0</accession>
<evidence type="ECO:0000259" key="6">
    <source>
        <dbReference type="PROSITE" id="PS50262"/>
    </source>
</evidence>
<feature type="domain" description="G-protein coupled receptors family 1 profile" evidence="6">
    <location>
        <begin position="1"/>
        <end position="131"/>
    </location>
</feature>
<keyword evidence="8" id="KW-1185">Reference proteome</keyword>
<dbReference type="SUPFAM" id="SSF81321">
    <property type="entry name" value="Family A G protein-coupled receptor-like"/>
    <property type="match status" value="1"/>
</dbReference>
<comment type="caution">
    <text evidence="7">The sequence shown here is derived from an EMBL/GenBank/DDBJ whole genome shotgun (WGS) entry which is preliminary data.</text>
</comment>
<evidence type="ECO:0000256" key="1">
    <source>
        <dbReference type="ARBA" id="ARBA00004370"/>
    </source>
</evidence>
<feature type="transmembrane region" description="Helical" evidence="5">
    <location>
        <begin position="110"/>
        <end position="130"/>
    </location>
</feature>
<comment type="subcellular location">
    <subcellularLocation>
        <location evidence="1">Membrane</location>
    </subcellularLocation>
</comment>
<keyword evidence="3 5" id="KW-1133">Transmembrane helix</keyword>
<dbReference type="InterPro" id="IPR019427">
    <property type="entry name" value="7TM_GPCR_serpentine_rcpt_Srw"/>
</dbReference>
<dbReference type="Proteomes" id="UP001162156">
    <property type="component" value="Unassembled WGS sequence"/>
</dbReference>
<feature type="transmembrane region" description="Helical" evidence="5">
    <location>
        <begin position="43"/>
        <end position="71"/>
    </location>
</feature>
<proteinExistence type="predicted"/>
<dbReference type="GO" id="GO:0005886">
    <property type="term" value="C:plasma membrane"/>
    <property type="evidence" value="ECO:0007669"/>
    <property type="project" value="TreeGrafter"/>
</dbReference>
<evidence type="ECO:0000256" key="3">
    <source>
        <dbReference type="ARBA" id="ARBA00022989"/>
    </source>
</evidence>
<dbReference type="AlphaFoldDB" id="A0AAV8Y5K0"/>
<keyword evidence="4 5" id="KW-0472">Membrane</keyword>
<evidence type="ECO:0000313" key="8">
    <source>
        <dbReference type="Proteomes" id="UP001162156"/>
    </source>
</evidence>
<keyword evidence="2 5" id="KW-0812">Transmembrane</keyword>